<keyword evidence="3" id="KW-1003">Cell membrane</keyword>
<dbReference type="GO" id="GO:0005886">
    <property type="term" value="C:plasma membrane"/>
    <property type="evidence" value="ECO:0007669"/>
    <property type="project" value="UniProtKB-SubCell"/>
</dbReference>
<protein>
    <submittedName>
        <fullName evidence="8">Na+/H+ antiporter subunit E</fullName>
    </submittedName>
</protein>
<keyword evidence="5 7" id="KW-1133">Transmembrane helix</keyword>
<sequence length="165" mass="18231">MKPAKKWLPHPLLTPVLAAVWLLLNNSIAPGQILLGLLLGWAVPRFTLAFWPERVRFRAPGRLLRFAGVFLHDVLIANLSVARLILAGPRVLRPAFVVVPLELTNDLAISLLANTICLTPGTVSARLSADRRHLLVHVLTTESPAELVGMIKTRFEAPLKEIFEC</sequence>
<feature type="transmembrane region" description="Helical" evidence="7">
    <location>
        <begin position="63"/>
        <end position="87"/>
    </location>
</feature>
<dbReference type="PIRSF" id="PIRSF019239">
    <property type="entry name" value="MrpE"/>
    <property type="match status" value="1"/>
</dbReference>
<name>A0A9D7E275_9PROT</name>
<dbReference type="InterPro" id="IPR002758">
    <property type="entry name" value="Cation_antiport_E"/>
</dbReference>
<comment type="similarity">
    <text evidence="2">Belongs to the CPA3 antiporters (TC 2.A.63) subunit E family.</text>
</comment>
<reference evidence="8" key="1">
    <citation type="submission" date="2020-10" db="EMBL/GenBank/DDBJ databases">
        <title>Connecting structure to function with the recovery of over 1000 high-quality activated sludge metagenome-assembled genomes encoding full-length rRNA genes using long-read sequencing.</title>
        <authorList>
            <person name="Singleton C.M."/>
            <person name="Petriglieri F."/>
            <person name="Kristensen J.M."/>
            <person name="Kirkegaard R.H."/>
            <person name="Michaelsen T.Y."/>
            <person name="Andersen M.H."/>
            <person name="Karst S.M."/>
            <person name="Dueholm M.S."/>
            <person name="Nielsen P.H."/>
            <person name="Albertsen M."/>
        </authorList>
    </citation>
    <scope>NUCLEOTIDE SEQUENCE</scope>
    <source>
        <strain evidence="8">Bjer_18-Q3-R1-45_BAT3C.347</strain>
    </source>
</reference>
<evidence type="ECO:0000313" key="9">
    <source>
        <dbReference type="Proteomes" id="UP000807785"/>
    </source>
</evidence>
<evidence type="ECO:0000256" key="1">
    <source>
        <dbReference type="ARBA" id="ARBA00004651"/>
    </source>
</evidence>
<comment type="subcellular location">
    <subcellularLocation>
        <location evidence="1">Cell membrane</location>
        <topology evidence="1">Multi-pass membrane protein</topology>
    </subcellularLocation>
</comment>
<dbReference type="EMBL" id="JADJEV010000005">
    <property type="protein sequence ID" value="MBK6975223.1"/>
    <property type="molecule type" value="Genomic_DNA"/>
</dbReference>
<evidence type="ECO:0000256" key="6">
    <source>
        <dbReference type="ARBA" id="ARBA00023136"/>
    </source>
</evidence>
<evidence type="ECO:0000256" key="4">
    <source>
        <dbReference type="ARBA" id="ARBA00022692"/>
    </source>
</evidence>
<feature type="transmembrane region" description="Helical" evidence="7">
    <location>
        <begin position="30"/>
        <end position="51"/>
    </location>
</feature>
<dbReference type="AlphaFoldDB" id="A0A9D7E275"/>
<dbReference type="PANTHER" id="PTHR34584:SF1">
    <property type="entry name" value="NA(+)_H(+) ANTIPORTER SUBUNIT E1"/>
    <property type="match status" value="1"/>
</dbReference>
<feature type="transmembrane region" description="Helical" evidence="7">
    <location>
        <begin position="7"/>
        <end position="24"/>
    </location>
</feature>
<evidence type="ECO:0000313" key="8">
    <source>
        <dbReference type="EMBL" id="MBK6975223.1"/>
    </source>
</evidence>
<comment type="caution">
    <text evidence="8">The sequence shown here is derived from an EMBL/GenBank/DDBJ whole genome shotgun (WGS) entry which is preliminary data.</text>
</comment>
<evidence type="ECO:0000256" key="2">
    <source>
        <dbReference type="ARBA" id="ARBA00006228"/>
    </source>
</evidence>
<evidence type="ECO:0000256" key="3">
    <source>
        <dbReference type="ARBA" id="ARBA00022475"/>
    </source>
</evidence>
<dbReference type="Proteomes" id="UP000807785">
    <property type="component" value="Unassembled WGS sequence"/>
</dbReference>
<keyword evidence="4 7" id="KW-0812">Transmembrane</keyword>
<dbReference type="GO" id="GO:0008324">
    <property type="term" value="F:monoatomic cation transmembrane transporter activity"/>
    <property type="evidence" value="ECO:0007669"/>
    <property type="project" value="InterPro"/>
</dbReference>
<evidence type="ECO:0000256" key="7">
    <source>
        <dbReference type="SAM" id="Phobius"/>
    </source>
</evidence>
<gene>
    <name evidence="8" type="ORF">IPH26_20545</name>
</gene>
<accession>A0A9D7E275</accession>
<evidence type="ECO:0000256" key="5">
    <source>
        <dbReference type="ARBA" id="ARBA00022989"/>
    </source>
</evidence>
<proteinExistence type="inferred from homology"/>
<dbReference type="NCBIfam" id="NF006518">
    <property type="entry name" value="PRK08965.1-2"/>
    <property type="match status" value="1"/>
</dbReference>
<dbReference type="Pfam" id="PF01899">
    <property type="entry name" value="MNHE"/>
    <property type="match status" value="1"/>
</dbReference>
<organism evidence="8 9">
    <name type="scientific">Candidatus Methylophosphatis roskildensis</name>
    <dbReference type="NCBI Taxonomy" id="2899263"/>
    <lineage>
        <taxon>Bacteria</taxon>
        <taxon>Pseudomonadati</taxon>
        <taxon>Pseudomonadota</taxon>
        <taxon>Betaproteobacteria</taxon>
        <taxon>Nitrosomonadales</taxon>
        <taxon>Sterolibacteriaceae</taxon>
        <taxon>Candidatus Methylophosphatis</taxon>
    </lineage>
</organism>
<dbReference type="PANTHER" id="PTHR34584">
    <property type="entry name" value="NA(+)/H(+) ANTIPORTER SUBUNIT E1"/>
    <property type="match status" value="1"/>
</dbReference>
<keyword evidence="6 7" id="KW-0472">Membrane</keyword>